<sequence>RRREWLRSPGRGGDGRPGGAPGGSGSARGRSAWLPSAPSRFLRHPGAPLPCPLLPFPGLSPCSLSPLPFPVPLVPARPFPVFPVRPFPVPVSPVRPFPVPLTLSPLSKARTPRRPRKATNPTQKDPVGVYCRVRPLSRADQECCIEVINSTTVQIHPPDGYRVFRNGEYRETQYSFKEVFGTLVPQKDLFDVVAKPLVEDLIRGKNGEQRSSPVSPFPGFQGSRGLVGIVAQLLSPHPWKLFLEREFWDGLGGNG</sequence>
<protein>
    <submittedName>
        <fullName evidence="5">Uncharacterized protein</fullName>
    </submittedName>
</protein>
<dbReference type="GO" id="GO:0005524">
    <property type="term" value="F:ATP binding"/>
    <property type="evidence" value="ECO:0007669"/>
    <property type="project" value="UniProtKB-KW"/>
</dbReference>
<keyword evidence="6" id="KW-1185">Reference proteome</keyword>
<dbReference type="InterPro" id="IPR036961">
    <property type="entry name" value="Kinesin_motor_dom_sf"/>
</dbReference>
<dbReference type="GO" id="GO:0007018">
    <property type="term" value="P:microtubule-based movement"/>
    <property type="evidence" value="ECO:0007669"/>
    <property type="project" value="InterPro"/>
</dbReference>
<evidence type="ECO:0000256" key="1">
    <source>
        <dbReference type="ARBA" id="ARBA00022741"/>
    </source>
</evidence>
<evidence type="ECO:0000256" key="3">
    <source>
        <dbReference type="PROSITE-ProRule" id="PRU00283"/>
    </source>
</evidence>
<accession>A0A8U8BVV8</accession>
<evidence type="ECO:0000313" key="5">
    <source>
        <dbReference type="Ensembl" id="ENSCPVP00000026204.1"/>
    </source>
</evidence>
<evidence type="ECO:0000256" key="4">
    <source>
        <dbReference type="SAM" id="MobiDB-lite"/>
    </source>
</evidence>
<organism evidence="5 6">
    <name type="scientific">Geospiza parvula</name>
    <name type="common">Small tree-finch</name>
    <name type="synonym">Camarhynchus parvulus</name>
    <dbReference type="NCBI Taxonomy" id="87175"/>
    <lineage>
        <taxon>Eukaryota</taxon>
        <taxon>Metazoa</taxon>
        <taxon>Chordata</taxon>
        <taxon>Craniata</taxon>
        <taxon>Vertebrata</taxon>
        <taxon>Euteleostomi</taxon>
        <taxon>Archelosauria</taxon>
        <taxon>Archosauria</taxon>
        <taxon>Dinosauria</taxon>
        <taxon>Saurischia</taxon>
        <taxon>Theropoda</taxon>
        <taxon>Coelurosauria</taxon>
        <taxon>Aves</taxon>
        <taxon>Neognathae</taxon>
        <taxon>Neoaves</taxon>
        <taxon>Telluraves</taxon>
        <taxon>Australaves</taxon>
        <taxon>Passeriformes</taxon>
        <taxon>Thraupidae</taxon>
        <taxon>Camarhynchus</taxon>
    </lineage>
</organism>
<dbReference type="SUPFAM" id="SSF52540">
    <property type="entry name" value="P-loop containing nucleoside triphosphate hydrolases"/>
    <property type="match status" value="1"/>
</dbReference>
<dbReference type="Gene3D" id="3.40.850.10">
    <property type="entry name" value="Kinesin motor domain"/>
    <property type="match status" value="1"/>
</dbReference>
<name>A0A8U8BVV8_GEOPR</name>
<dbReference type="Ensembl" id="ENSCPVT00000028134.1">
    <property type="protein sequence ID" value="ENSCPVP00000026204.1"/>
    <property type="gene ID" value="ENSCPVG00000018440.1"/>
</dbReference>
<comment type="similarity">
    <text evidence="3">Belongs to the TRAFAC class myosin-kinesin ATPase superfamily. Kinesin family.</text>
</comment>
<reference evidence="5" key="2">
    <citation type="submission" date="2025-08" db="UniProtKB">
        <authorList>
            <consortium name="Ensembl"/>
        </authorList>
    </citation>
    <scope>IDENTIFICATION</scope>
</reference>
<feature type="region of interest" description="Disordered" evidence="4">
    <location>
        <begin position="105"/>
        <end position="125"/>
    </location>
</feature>
<dbReference type="GO" id="GO:0008017">
    <property type="term" value="F:microtubule binding"/>
    <property type="evidence" value="ECO:0007669"/>
    <property type="project" value="InterPro"/>
</dbReference>
<evidence type="ECO:0000313" key="6">
    <source>
        <dbReference type="Proteomes" id="UP000694382"/>
    </source>
</evidence>
<evidence type="ECO:0000256" key="2">
    <source>
        <dbReference type="ARBA" id="ARBA00022840"/>
    </source>
</evidence>
<dbReference type="InterPro" id="IPR027417">
    <property type="entry name" value="P-loop_NTPase"/>
</dbReference>
<dbReference type="PROSITE" id="PS50067">
    <property type="entry name" value="KINESIN_MOTOR_2"/>
    <property type="match status" value="1"/>
</dbReference>
<dbReference type="Proteomes" id="UP000694382">
    <property type="component" value="Chromosome 10"/>
</dbReference>
<feature type="region of interest" description="Disordered" evidence="4">
    <location>
        <begin position="1"/>
        <end position="39"/>
    </location>
</feature>
<keyword evidence="2" id="KW-0067">ATP-binding</keyword>
<reference evidence="5" key="3">
    <citation type="submission" date="2025-09" db="UniProtKB">
        <authorList>
            <consortium name="Ensembl"/>
        </authorList>
    </citation>
    <scope>IDENTIFICATION</scope>
</reference>
<proteinExistence type="inferred from homology"/>
<dbReference type="AlphaFoldDB" id="A0A8U8BVV8"/>
<dbReference type="GO" id="GO:0003777">
    <property type="term" value="F:microtubule motor activity"/>
    <property type="evidence" value="ECO:0007669"/>
    <property type="project" value="InterPro"/>
</dbReference>
<feature type="compositionally biased region" description="Gly residues" evidence="4">
    <location>
        <begin position="10"/>
        <end position="26"/>
    </location>
</feature>
<dbReference type="InterPro" id="IPR001752">
    <property type="entry name" value="Kinesin_motor_dom"/>
</dbReference>
<keyword evidence="1" id="KW-0547">Nucleotide-binding</keyword>
<comment type="caution">
    <text evidence="3">Lacks conserved residue(s) required for the propagation of feature annotation.</text>
</comment>
<reference evidence="5" key="1">
    <citation type="submission" date="2020-02" db="EMBL/GenBank/DDBJ databases">
        <authorList>
            <person name="Enbody D E."/>
            <person name="Pettersson E M."/>
        </authorList>
    </citation>
    <scope>NUCLEOTIDE SEQUENCE [LARGE SCALE GENOMIC DNA]</scope>
</reference>